<reference evidence="1" key="1">
    <citation type="submission" date="2022-06" db="EMBL/GenBank/DDBJ databases">
        <title>The First Complete Genome of the Simian Malaria Parasite Plasmodium brasilianum.</title>
        <authorList>
            <person name="Bajic M."/>
            <person name="Ravishankar S."/>
        </authorList>
    </citation>
    <scope>NUCLEOTIDE SEQUENCE</scope>
    <source>
        <strain evidence="1">Bolivian I</strain>
    </source>
</reference>
<keyword evidence="2" id="KW-1185">Reference proteome</keyword>
<organism evidence="1 2">
    <name type="scientific">Plasmodium brasilianum</name>
    <dbReference type="NCBI Taxonomy" id="5824"/>
    <lineage>
        <taxon>Eukaryota</taxon>
        <taxon>Sar</taxon>
        <taxon>Alveolata</taxon>
        <taxon>Apicomplexa</taxon>
        <taxon>Aconoidasida</taxon>
        <taxon>Haemosporida</taxon>
        <taxon>Plasmodiidae</taxon>
        <taxon>Plasmodium</taxon>
        <taxon>Plasmodium (Plasmodium)</taxon>
    </lineage>
</organism>
<protein>
    <submittedName>
        <fullName evidence="1">Upregulated in late gametocytes ULG8</fullName>
    </submittedName>
</protein>
<comment type="caution">
    <text evidence="1">The sequence shown here is derived from an EMBL/GenBank/DDBJ whole genome shotgun (WGS) entry which is preliminary data.</text>
</comment>
<evidence type="ECO:0000313" key="2">
    <source>
        <dbReference type="Proteomes" id="UP001056978"/>
    </source>
</evidence>
<evidence type="ECO:0000313" key="1">
    <source>
        <dbReference type="EMBL" id="KAI4835054.1"/>
    </source>
</evidence>
<sequence length="1244" mass="144673">MPSKFIYLFLSSLTICFNCLNDSSFFFTYALNKGKNKASNFLNVSNDNIQYDDISSFSEELINAFSLRLKRVPELVLREKVAVQLAKAADNLNLPNPNEEVCEINYAELCPEGWSNFGDGESCLSPINYTGGCDKKVSFKNYTAINKYVFSIKCSISWPCINKCTQNYSEECPENWILINKNICKAPKNYKGKCIKEKMFSKFSESEKKIWAEKCDVNWPCYEKTYNLKVVCPIDWKIHPNNKSCIAPTSYIGPCKSIMYLHNLKDNEKLSLIKKCNIEWPIHEKKEVDLSSLCPIGWNITHVDNITCSAPSSYVGPCEKIISFENFSKEEKYEFSQKCDIHWPLLDQKLQNFNLPCPYNWNLLDEKNNICISPIEYQGPCENIFSFKNYNNDMKAAWASSCNTVFINDNMYNNLNNVRRETTMYTNKTNKIYGIKNSTYISNSNATQPSVNNGPIGYSGSVYEGLILNADDETVYLPSNSKMKYTNNTIHMNDIADWNDEQFILTDGKITDLLLLKESSNDESLRATIDATIKDLRARYSKYSPFSFLQMIRSGEITDDKHNINRGRGIANRGSRGSTENGGSIASSELRTFVNLAAEKGQKQIHSSSKRSKHDHEGNHKGVPSEEEGSKGSTKKDTKEDTYEDTDENIDKATDVDTDDNTVEAANNRNDVKNWYNNYKVENANLAYSGVCFEKNYMECPVGWTRINDKQCLASKSYAGRVRKCGSILNLGEVVKNMYDVAHDMSFVTADIEKRKKIEKDCNVQFPCIECERDYIRINCPLGWKEMNDGICEAPEDYPLYLKELCGNVVNFKYASANFKRKWSFLCKADWPCFSVCQKNYAHPCPLGYKLINERTDKYYKDHIYVCANENWKDYDQKSNLRQRNICHVIEVYNSIILKKEIEKKCKVIWPCLNICEENFYQSCPYNWLLKDNKCIAPYYYKPPKGCKNSLEIFTFNTFDKYLFSNKCFAPWPCKNSCQQDWTSPCPDGWTRLKAAEKKSKSKYNADNKYNEGSKHNDQGDDKIYDDQSEDKNYRGHSDDKNYRGHSDDKKYRGHSDDKKYRGHSDDKKYRGHSDDKKYRGHSDDKKYRGHSDDKKYGHNDDKYDQSEDNKYKDHSDNNKYGHNDDKYDQSEDNKYKDHRDDNKYNDYHDDEKMNSSYFCKPPKTYKGACSEEYYNLADFTFSQKQDFSYRCSAKWPCGATLHHSENWQKENFYHDINFEKLKTIRFYDTFYSSQYSKYQTPFF</sequence>
<dbReference type="EMBL" id="CM043782">
    <property type="protein sequence ID" value="KAI4835054.1"/>
    <property type="molecule type" value="Genomic_DNA"/>
</dbReference>
<accession>A0ACB9Y364</accession>
<gene>
    <name evidence="1" type="ORF">MKS88_005737</name>
</gene>
<dbReference type="Proteomes" id="UP001056978">
    <property type="component" value="Chromosome 14"/>
</dbReference>
<name>A0ACB9Y364_PLABR</name>
<proteinExistence type="predicted"/>